<comment type="caution">
    <text evidence="1">The sequence shown here is derived from an EMBL/GenBank/DDBJ whole genome shotgun (WGS) entry which is preliminary data.</text>
</comment>
<dbReference type="InterPro" id="IPR036388">
    <property type="entry name" value="WH-like_DNA-bd_sf"/>
</dbReference>
<evidence type="ECO:0008006" key="2">
    <source>
        <dbReference type="Google" id="ProtNLM"/>
    </source>
</evidence>
<dbReference type="EMBL" id="BARU01047282">
    <property type="protein sequence ID" value="GAH98006.1"/>
    <property type="molecule type" value="Genomic_DNA"/>
</dbReference>
<sequence>GVSEGVSEGVNNKIDLLNYIIVNSGLRTNHLAEKTKVPQKTIERWLRELKNEKKAVYRGSHKTGGYYAK</sequence>
<accession>X1JTF5</accession>
<reference evidence="1" key="1">
    <citation type="journal article" date="2014" name="Front. Microbiol.">
        <title>High frequency of phylogenetically diverse reductive dehalogenase-homologous genes in deep subseafloor sedimentary metagenomes.</title>
        <authorList>
            <person name="Kawai M."/>
            <person name="Futagami T."/>
            <person name="Toyoda A."/>
            <person name="Takaki Y."/>
            <person name="Nishi S."/>
            <person name="Hori S."/>
            <person name="Arai W."/>
            <person name="Tsubouchi T."/>
            <person name="Morono Y."/>
            <person name="Uchiyama I."/>
            <person name="Ito T."/>
            <person name="Fujiyama A."/>
            <person name="Inagaki F."/>
            <person name="Takami H."/>
        </authorList>
    </citation>
    <scope>NUCLEOTIDE SEQUENCE</scope>
    <source>
        <strain evidence="1">Expedition CK06-06</strain>
    </source>
</reference>
<gene>
    <name evidence="1" type="ORF">S03H2_70916</name>
</gene>
<feature type="non-terminal residue" evidence="1">
    <location>
        <position position="1"/>
    </location>
</feature>
<organism evidence="1">
    <name type="scientific">marine sediment metagenome</name>
    <dbReference type="NCBI Taxonomy" id="412755"/>
    <lineage>
        <taxon>unclassified sequences</taxon>
        <taxon>metagenomes</taxon>
        <taxon>ecological metagenomes</taxon>
    </lineage>
</organism>
<name>X1JTF5_9ZZZZ</name>
<proteinExistence type="predicted"/>
<protein>
    <recommendedName>
        <fullName evidence="2">Helix-turn-helix type 11 domain-containing protein</fullName>
    </recommendedName>
</protein>
<dbReference type="AlphaFoldDB" id="X1JTF5"/>
<dbReference type="Gene3D" id="1.10.10.10">
    <property type="entry name" value="Winged helix-like DNA-binding domain superfamily/Winged helix DNA-binding domain"/>
    <property type="match status" value="1"/>
</dbReference>
<evidence type="ECO:0000313" key="1">
    <source>
        <dbReference type="EMBL" id="GAH98006.1"/>
    </source>
</evidence>